<name>A0A051TVX3_9MYCO</name>
<comment type="similarity">
    <text evidence="1">Belongs to the ATP-dependent AMP-binding enzyme family.</text>
</comment>
<reference evidence="4 5" key="1">
    <citation type="submission" date="2014-04" db="EMBL/GenBank/DDBJ databases">
        <title>The Genome Sequence of Mycobacterium tuberculosis TKK-01-0051.</title>
        <authorList>
            <consortium name="The Broad Institute Genomics Platform"/>
            <consortium name="The Broad Institute Genome Sequencing Center for Infectious Disease"/>
            <person name="Earl A.M."/>
            <person name="Cohen K."/>
            <person name="Pym A."/>
            <person name="Bishai W."/>
            <person name="Maharaj K."/>
            <person name="Desjardins C."/>
            <person name="Abeel T."/>
            <person name="Young S."/>
            <person name="Zeng Q."/>
            <person name="Gargeya S."/>
            <person name="Abouelleil A."/>
            <person name="Alvarado L."/>
            <person name="Chapman S.B."/>
            <person name="Gainer-Dewar J."/>
            <person name="Goldberg J."/>
            <person name="Griggs A."/>
            <person name="Gujja S."/>
            <person name="Hansen M."/>
            <person name="Howarth C."/>
            <person name="Imamovic A."/>
            <person name="Larimer J."/>
            <person name="Murphy C."/>
            <person name="Naylor J."/>
            <person name="Pearson M."/>
            <person name="Poon T.W."/>
            <person name="Priest M."/>
            <person name="Roberts A."/>
            <person name="Saif S."/>
            <person name="Shea T."/>
            <person name="Sykes S."/>
            <person name="Wortman J."/>
            <person name="Nusbaum C."/>
            <person name="Birren B."/>
        </authorList>
    </citation>
    <scope>NUCLEOTIDE SEQUENCE [LARGE SCALE GENOMIC DNA]</scope>
    <source>
        <strain evidence="4 5">TKK-01-0051</strain>
    </source>
</reference>
<comment type="caution">
    <text evidence="4">The sequence shown here is derived from an EMBL/GenBank/DDBJ whole genome shotgun (WGS) entry which is preliminary data.</text>
</comment>
<organism evidence="4 5">
    <name type="scientific">Mycobacterium [tuberculosis] TKK-01-0051</name>
    <dbReference type="NCBI Taxonomy" id="1324261"/>
    <lineage>
        <taxon>Bacteria</taxon>
        <taxon>Bacillati</taxon>
        <taxon>Actinomycetota</taxon>
        <taxon>Actinomycetes</taxon>
        <taxon>Mycobacteriales</taxon>
        <taxon>Mycobacteriaceae</taxon>
        <taxon>Mycobacterium</taxon>
        <taxon>Mycobacterium avium complex (MAC)</taxon>
    </lineage>
</organism>
<dbReference type="HOGENOM" id="CLU_000022_17_7_11"/>
<dbReference type="AlphaFoldDB" id="A0A051TVX3"/>
<evidence type="ECO:0000313" key="4">
    <source>
        <dbReference type="EMBL" id="KBZ61089.1"/>
    </source>
</evidence>
<sequence>MDGEVVVRGPDQFIGYQDPSLNAEAFTDDGWFRTGDLGQLDAQGRLTITDRIKDVVIRGGETISSGQVEEVLNAHPALADGVAVAAPDSRYGEVVAAVVILKPGCVLDLEDLRAHFAASGLAKQKTPERLAIVDELPRTSLGKVRKAQLRTDHFGADGG</sequence>
<dbReference type="InterPro" id="IPR042099">
    <property type="entry name" value="ANL_N_sf"/>
</dbReference>
<gene>
    <name evidence="4" type="ORF">K875_04040</name>
</gene>
<dbReference type="InterPro" id="IPR045851">
    <property type="entry name" value="AMP-bd_C_sf"/>
</dbReference>
<evidence type="ECO:0000256" key="2">
    <source>
        <dbReference type="ARBA" id="ARBA00022598"/>
    </source>
</evidence>
<dbReference type="PATRIC" id="fig|1324261.3.peg.4082"/>
<proteinExistence type="inferred from homology"/>
<evidence type="ECO:0000313" key="5">
    <source>
        <dbReference type="Proteomes" id="UP000025947"/>
    </source>
</evidence>
<accession>A0A051TVX3</accession>
<dbReference type="Gene3D" id="3.30.300.30">
    <property type="match status" value="1"/>
</dbReference>
<dbReference type="RefSeq" id="WP_324608845.1">
    <property type="nucleotide sequence ID" value="NZ_KK328284.1"/>
</dbReference>
<feature type="domain" description="AMP-binding enzyme C-terminal" evidence="3">
    <location>
        <begin position="67"/>
        <end position="143"/>
    </location>
</feature>
<dbReference type="Pfam" id="PF13193">
    <property type="entry name" value="AMP-binding_C"/>
    <property type="match status" value="1"/>
</dbReference>
<dbReference type="EMBL" id="JLXW01000010">
    <property type="protein sequence ID" value="KBZ61089.1"/>
    <property type="molecule type" value="Genomic_DNA"/>
</dbReference>
<dbReference type="SUPFAM" id="SSF56801">
    <property type="entry name" value="Acetyl-CoA synthetase-like"/>
    <property type="match status" value="1"/>
</dbReference>
<dbReference type="InterPro" id="IPR025110">
    <property type="entry name" value="AMP-bd_C"/>
</dbReference>
<keyword evidence="2" id="KW-0436">Ligase</keyword>
<keyword evidence="5" id="KW-1185">Reference proteome</keyword>
<dbReference type="Proteomes" id="UP000025947">
    <property type="component" value="Unassembled WGS sequence"/>
</dbReference>
<dbReference type="PANTHER" id="PTHR43201">
    <property type="entry name" value="ACYL-COA SYNTHETASE"/>
    <property type="match status" value="1"/>
</dbReference>
<dbReference type="PANTHER" id="PTHR43201:SF5">
    <property type="entry name" value="MEDIUM-CHAIN ACYL-COA LIGASE ACSF2, MITOCHONDRIAL"/>
    <property type="match status" value="1"/>
</dbReference>
<evidence type="ECO:0000259" key="3">
    <source>
        <dbReference type="Pfam" id="PF13193"/>
    </source>
</evidence>
<protein>
    <recommendedName>
        <fullName evidence="3">AMP-binding enzyme C-terminal domain-containing protein</fullName>
    </recommendedName>
</protein>
<dbReference type="GO" id="GO:0006631">
    <property type="term" value="P:fatty acid metabolic process"/>
    <property type="evidence" value="ECO:0007669"/>
    <property type="project" value="TreeGrafter"/>
</dbReference>
<dbReference type="Gene3D" id="3.40.50.12780">
    <property type="entry name" value="N-terminal domain of ligase-like"/>
    <property type="match status" value="1"/>
</dbReference>
<dbReference type="GO" id="GO:0031956">
    <property type="term" value="F:medium-chain fatty acid-CoA ligase activity"/>
    <property type="evidence" value="ECO:0007669"/>
    <property type="project" value="TreeGrafter"/>
</dbReference>
<evidence type="ECO:0000256" key="1">
    <source>
        <dbReference type="ARBA" id="ARBA00006432"/>
    </source>
</evidence>